<dbReference type="GO" id="GO:0042575">
    <property type="term" value="C:DNA polymerase complex"/>
    <property type="evidence" value="ECO:0007669"/>
    <property type="project" value="UniProtKB-ARBA"/>
</dbReference>
<keyword evidence="11" id="KW-1185">Reference proteome</keyword>
<dbReference type="GO" id="GO:0004519">
    <property type="term" value="F:endonuclease activity"/>
    <property type="evidence" value="ECO:0007669"/>
    <property type="project" value="UniProtKB-KW"/>
</dbReference>
<organism evidence="10 11">
    <name type="scientific">Zophobas morio</name>
    <dbReference type="NCBI Taxonomy" id="2755281"/>
    <lineage>
        <taxon>Eukaryota</taxon>
        <taxon>Metazoa</taxon>
        <taxon>Ecdysozoa</taxon>
        <taxon>Arthropoda</taxon>
        <taxon>Hexapoda</taxon>
        <taxon>Insecta</taxon>
        <taxon>Pterygota</taxon>
        <taxon>Neoptera</taxon>
        <taxon>Endopterygota</taxon>
        <taxon>Coleoptera</taxon>
        <taxon>Polyphaga</taxon>
        <taxon>Cucujiformia</taxon>
        <taxon>Tenebrionidae</taxon>
        <taxon>Zophobas</taxon>
    </lineage>
</organism>
<dbReference type="Gene3D" id="3.30.420.10">
    <property type="entry name" value="Ribonuclease H-like superfamily/Ribonuclease H"/>
    <property type="match status" value="1"/>
</dbReference>
<dbReference type="InterPro" id="IPR041373">
    <property type="entry name" value="RT_RNaseH"/>
</dbReference>
<evidence type="ECO:0000256" key="2">
    <source>
        <dbReference type="ARBA" id="ARBA00022679"/>
    </source>
</evidence>
<dbReference type="EMBL" id="JALNTZ010000009">
    <property type="protein sequence ID" value="KAJ3641849.1"/>
    <property type="molecule type" value="Genomic_DNA"/>
</dbReference>
<evidence type="ECO:0000313" key="10">
    <source>
        <dbReference type="EMBL" id="KAJ3641849.1"/>
    </source>
</evidence>
<evidence type="ECO:0000256" key="4">
    <source>
        <dbReference type="ARBA" id="ARBA00022722"/>
    </source>
</evidence>
<accession>A0AA38HVC0</accession>
<keyword evidence="3" id="KW-0548">Nucleotidyltransferase</keyword>
<dbReference type="InterPro" id="IPR001584">
    <property type="entry name" value="Integrase_cat-core"/>
</dbReference>
<dbReference type="InterPro" id="IPR012337">
    <property type="entry name" value="RNaseH-like_sf"/>
</dbReference>
<dbReference type="InterPro" id="IPR050951">
    <property type="entry name" value="Retrovirus_Pol_polyprotein"/>
</dbReference>
<dbReference type="InterPro" id="IPR036397">
    <property type="entry name" value="RNaseH_sf"/>
</dbReference>
<evidence type="ECO:0000256" key="8">
    <source>
        <dbReference type="SAM" id="MobiDB-lite"/>
    </source>
</evidence>
<keyword evidence="5" id="KW-0255">Endonuclease</keyword>
<evidence type="ECO:0000256" key="1">
    <source>
        <dbReference type="ARBA" id="ARBA00012493"/>
    </source>
</evidence>
<dbReference type="InterPro" id="IPR043502">
    <property type="entry name" value="DNA/RNA_pol_sf"/>
</dbReference>
<keyword evidence="4" id="KW-0540">Nuclease</keyword>
<dbReference type="PANTHER" id="PTHR37984">
    <property type="entry name" value="PROTEIN CBG26694"/>
    <property type="match status" value="1"/>
</dbReference>
<proteinExistence type="predicted"/>
<gene>
    <name evidence="10" type="ORF">Zmor_028321</name>
</gene>
<evidence type="ECO:0000259" key="9">
    <source>
        <dbReference type="PROSITE" id="PS50994"/>
    </source>
</evidence>
<evidence type="ECO:0000256" key="6">
    <source>
        <dbReference type="ARBA" id="ARBA00022801"/>
    </source>
</evidence>
<dbReference type="Pfam" id="PF17917">
    <property type="entry name" value="RT_RNaseH"/>
    <property type="match status" value="1"/>
</dbReference>
<dbReference type="SUPFAM" id="SSF56672">
    <property type="entry name" value="DNA/RNA polymerases"/>
    <property type="match status" value="1"/>
</dbReference>
<evidence type="ECO:0000256" key="3">
    <source>
        <dbReference type="ARBA" id="ARBA00022695"/>
    </source>
</evidence>
<evidence type="ECO:0000256" key="7">
    <source>
        <dbReference type="ARBA" id="ARBA00022918"/>
    </source>
</evidence>
<comment type="caution">
    <text evidence="10">The sequence shown here is derived from an EMBL/GenBank/DDBJ whole genome shotgun (WGS) entry which is preliminary data.</text>
</comment>
<feature type="region of interest" description="Disordered" evidence="8">
    <location>
        <begin position="118"/>
        <end position="168"/>
    </location>
</feature>
<dbReference type="AlphaFoldDB" id="A0AA38HVC0"/>
<name>A0AA38HVC0_9CUCU</name>
<dbReference type="PANTHER" id="PTHR37984:SF5">
    <property type="entry name" value="PROTEIN NYNRIN-LIKE"/>
    <property type="match status" value="1"/>
</dbReference>
<dbReference type="Gene3D" id="1.10.340.70">
    <property type="match status" value="1"/>
</dbReference>
<dbReference type="SUPFAM" id="SSF53098">
    <property type="entry name" value="Ribonuclease H-like"/>
    <property type="match status" value="1"/>
</dbReference>
<dbReference type="GO" id="GO:0016787">
    <property type="term" value="F:hydrolase activity"/>
    <property type="evidence" value="ECO:0007669"/>
    <property type="project" value="UniProtKB-KW"/>
</dbReference>
<dbReference type="CDD" id="cd09274">
    <property type="entry name" value="RNase_HI_RT_Ty3"/>
    <property type="match status" value="1"/>
</dbReference>
<keyword evidence="6" id="KW-0378">Hydrolase</keyword>
<sequence length="353" mass="41457">MQLLTLPDLTPHDNSYYKRTAVLYQVVEERKVIAYASSRFNKREQKYHCNEQECLAVVWATRKYRPYLEDRKFLLRTDNKALTWLSSIQDKRAKLTRWALELQALNFDVEHVPGKNSELPDYLSRHSEDSEETNEFDDHRLLPPTGGEPHNRITNTTHLSDEVRTAQTEDELTQAAIQRLQEMREKTPARSWEQRLYTYYATYDGFLYYVKNGGQKLYVPEGTRARVMYEFHDAALAGHPRAEETSRTIREVFHWHQNQKDTEAHVRRCLICAQCKRRNPTPNAPQRPRQPQEPFETIAVDIMGPYPATSKGNRFLLVVTDLFTRWVEAYPMQKNNATAIIKLLEDETFARFG</sequence>
<dbReference type="GO" id="GO:0015074">
    <property type="term" value="P:DNA integration"/>
    <property type="evidence" value="ECO:0007669"/>
    <property type="project" value="InterPro"/>
</dbReference>
<protein>
    <recommendedName>
        <fullName evidence="1">RNA-directed DNA polymerase</fullName>
        <ecNumber evidence="1">2.7.7.49</ecNumber>
    </recommendedName>
</protein>
<keyword evidence="7" id="KW-0695">RNA-directed DNA polymerase</keyword>
<keyword evidence="2" id="KW-0808">Transferase</keyword>
<reference evidence="10" key="1">
    <citation type="journal article" date="2023" name="G3 (Bethesda)">
        <title>Whole genome assemblies of Zophobas morio and Tenebrio molitor.</title>
        <authorList>
            <person name="Kaur S."/>
            <person name="Stinson S.A."/>
            <person name="diCenzo G.C."/>
        </authorList>
    </citation>
    <scope>NUCLEOTIDE SEQUENCE</scope>
    <source>
        <strain evidence="10">QUZm001</strain>
    </source>
</reference>
<feature type="domain" description="Integrase catalytic" evidence="9">
    <location>
        <begin position="290"/>
        <end position="353"/>
    </location>
</feature>
<dbReference type="Proteomes" id="UP001168821">
    <property type="component" value="Unassembled WGS sequence"/>
</dbReference>
<evidence type="ECO:0000256" key="5">
    <source>
        <dbReference type="ARBA" id="ARBA00022759"/>
    </source>
</evidence>
<dbReference type="InterPro" id="IPR041588">
    <property type="entry name" value="Integrase_H2C2"/>
</dbReference>
<evidence type="ECO:0000313" key="11">
    <source>
        <dbReference type="Proteomes" id="UP001168821"/>
    </source>
</evidence>
<dbReference type="GO" id="GO:0003964">
    <property type="term" value="F:RNA-directed DNA polymerase activity"/>
    <property type="evidence" value="ECO:0007669"/>
    <property type="project" value="UniProtKB-KW"/>
</dbReference>
<dbReference type="PROSITE" id="PS50994">
    <property type="entry name" value="INTEGRASE"/>
    <property type="match status" value="1"/>
</dbReference>
<dbReference type="Pfam" id="PF17921">
    <property type="entry name" value="Integrase_H2C2"/>
    <property type="match status" value="1"/>
</dbReference>
<dbReference type="GO" id="GO:0003676">
    <property type="term" value="F:nucleic acid binding"/>
    <property type="evidence" value="ECO:0007669"/>
    <property type="project" value="InterPro"/>
</dbReference>
<dbReference type="EC" id="2.7.7.49" evidence="1"/>